<protein>
    <submittedName>
        <fullName evidence="1">Uncharacterized protein</fullName>
    </submittedName>
</protein>
<keyword evidence="2" id="KW-1185">Reference proteome</keyword>
<name>A0A8E0VPC4_9TREM</name>
<dbReference type="OrthoDB" id="626167at2759"/>
<reference evidence="1" key="1">
    <citation type="submission" date="2019-05" db="EMBL/GenBank/DDBJ databases">
        <title>Annotation for the trematode Fasciolopsis buski.</title>
        <authorList>
            <person name="Choi Y.-J."/>
        </authorList>
    </citation>
    <scope>NUCLEOTIDE SEQUENCE</scope>
    <source>
        <strain evidence="1">HT</strain>
        <tissue evidence="1">Whole worm</tissue>
    </source>
</reference>
<dbReference type="AlphaFoldDB" id="A0A8E0VPC4"/>
<gene>
    <name evidence="1" type="ORF">FBUS_04933</name>
</gene>
<evidence type="ECO:0000313" key="2">
    <source>
        <dbReference type="Proteomes" id="UP000728185"/>
    </source>
</evidence>
<sequence>MSADMASLLARFHVTQSQDFQQAREFAENGFHFVLRANQQTPTISNSSSNFQWDSSKGNRKQQKNKYFRENILRIWCGVSKGSVMQSTLMPIVVQSEKDDSAIVALLNWRSLNIPLPSIDRKEFLEKTRKFLDKKFALSIFGHFSGEQNQ</sequence>
<accession>A0A8E0VPC4</accession>
<dbReference type="Proteomes" id="UP000728185">
    <property type="component" value="Unassembled WGS sequence"/>
</dbReference>
<evidence type="ECO:0000313" key="1">
    <source>
        <dbReference type="EMBL" id="KAA0200448.1"/>
    </source>
</evidence>
<dbReference type="EMBL" id="LUCM01000522">
    <property type="protein sequence ID" value="KAA0200448.1"/>
    <property type="molecule type" value="Genomic_DNA"/>
</dbReference>
<comment type="caution">
    <text evidence="1">The sequence shown here is derived from an EMBL/GenBank/DDBJ whole genome shotgun (WGS) entry which is preliminary data.</text>
</comment>
<proteinExistence type="predicted"/>
<organism evidence="1 2">
    <name type="scientific">Fasciolopsis buskii</name>
    <dbReference type="NCBI Taxonomy" id="27845"/>
    <lineage>
        <taxon>Eukaryota</taxon>
        <taxon>Metazoa</taxon>
        <taxon>Spiralia</taxon>
        <taxon>Lophotrochozoa</taxon>
        <taxon>Platyhelminthes</taxon>
        <taxon>Trematoda</taxon>
        <taxon>Digenea</taxon>
        <taxon>Plagiorchiida</taxon>
        <taxon>Echinostomata</taxon>
        <taxon>Echinostomatoidea</taxon>
        <taxon>Fasciolidae</taxon>
        <taxon>Fasciolopsis</taxon>
    </lineage>
</organism>